<comment type="caution">
    <text evidence="1">The sequence shown here is derived from an EMBL/GenBank/DDBJ whole genome shotgun (WGS) entry which is preliminary data.</text>
</comment>
<reference evidence="1" key="1">
    <citation type="submission" date="2022-10" db="EMBL/GenBank/DDBJ databases">
        <title>Two novel species of Flavobacterium.</title>
        <authorList>
            <person name="Liu Q."/>
            <person name="Xin Y.-H."/>
        </authorList>
    </citation>
    <scope>NUCLEOTIDE SEQUENCE</scope>
    <source>
        <strain evidence="1">LS1R49</strain>
    </source>
</reference>
<organism evidence="1 2">
    <name type="scientific">Flavobacterium shii</name>
    <dbReference type="NCBI Taxonomy" id="2987687"/>
    <lineage>
        <taxon>Bacteria</taxon>
        <taxon>Pseudomonadati</taxon>
        <taxon>Bacteroidota</taxon>
        <taxon>Flavobacteriia</taxon>
        <taxon>Flavobacteriales</taxon>
        <taxon>Flavobacteriaceae</taxon>
        <taxon>Flavobacterium</taxon>
    </lineage>
</organism>
<dbReference type="PROSITE" id="PS51257">
    <property type="entry name" value="PROKAR_LIPOPROTEIN"/>
    <property type="match status" value="1"/>
</dbReference>
<dbReference type="EMBL" id="JAOZEW010000001">
    <property type="protein sequence ID" value="MCV9926297.1"/>
    <property type="molecule type" value="Genomic_DNA"/>
</dbReference>
<dbReference type="Proteomes" id="UP001151079">
    <property type="component" value="Unassembled WGS sequence"/>
</dbReference>
<evidence type="ECO:0008006" key="3">
    <source>
        <dbReference type="Google" id="ProtNLM"/>
    </source>
</evidence>
<evidence type="ECO:0000313" key="2">
    <source>
        <dbReference type="Proteomes" id="UP001151079"/>
    </source>
</evidence>
<protein>
    <recommendedName>
        <fullName evidence="3">Lipoprotein</fullName>
    </recommendedName>
</protein>
<name>A0A9X2ZD13_9FLAO</name>
<dbReference type="AlphaFoldDB" id="A0A9X2ZD13"/>
<accession>A0A9X2ZD13</accession>
<proteinExistence type="predicted"/>
<evidence type="ECO:0000313" key="1">
    <source>
        <dbReference type="EMBL" id="MCV9926297.1"/>
    </source>
</evidence>
<sequence>MNRRKFITNIGIGTLGLYFTPTIVSCSNKDSVNLDSILGKPITLLSNSIYLDKEGNKDFGYYHYDKNNFTIEKYKGKESFIFYKDSKIVGYTLQIEGDDFFKQNVESISKSMGNYKTNFKNDFGEELQWSNSGTIIKLSVTNFKDLPKLTFYSEFLENAHLVL</sequence>
<dbReference type="RefSeq" id="WP_264204497.1">
    <property type="nucleotide sequence ID" value="NZ_JAOZEW010000001.1"/>
</dbReference>
<gene>
    <name evidence="1" type="ORF">OIU83_01430</name>
</gene>
<keyword evidence="2" id="KW-1185">Reference proteome</keyword>